<feature type="non-terminal residue" evidence="1">
    <location>
        <position position="99"/>
    </location>
</feature>
<reference evidence="1" key="1">
    <citation type="journal article" date="2023" name="Mol. Phylogenet. Evol.">
        <title>Genome-scale phylogeny and comparative genomics of the fungal order Sordariales.</title>
        <authorList>
            <person name="Hensen N."/>
            <person name="Bonometti L."/>
            <person name="Westerberg I."/>
            <person name="Brannstrom I.O."/>
            <person name="Guillou S."/>
            <person name="Cros-Aarteil S."/>
            <person name="Calhoun S."/>
            <person name="Haridas S."/>
            <person name="Kuo A."/>
            <person name="Mondo S."/>
            <person name="Pangilinan J."/>
            <person name="Riley R."/>
            <person name="LaButti K."/>
            <person name="Andreopoulos B."/>
            <person name="Lipzen A."/>
            <person name="Chen C."/>
            <person name="Yan M."/>
            <person name="Daum C."/>
            <person name="Ng V."/>
            <person name="Clum A."/>
            <person name="Steindorff A."/>
            <person name="Ohm R.A."/>
            <person name="Martin F."/>
            <person name="Silar P."/>
            <person name="Natvig D.O."/>
            <person name="Lalanne C."/>
            <person name="Gautier V."/>
            <person name="Ament-Velasquez S.L."/>
            <person name="Kruys A."/>
            <person name="Hutchinson M.I."/>
            <person name="Powell A.J."/>
            <person name="Barry K."/>
            <person name="Miller A.N."/>
            <person name="Grigoriev I.V."/>
            <person name="Debuchy R."/>
            <person name="Gladieux P."/>
            <person name="Hiltunen Thoren M."/>
            <person name="Johannesson H."/>
        </authorList>
    </citation>
    <scope>NUCLEOTIDE SEQUENCE</scope>
    <source>
        <strain evidence="1">PSN293</strain>
    </source>
</reference>
<keyword evidence="2" id="KW-1185">Reference proteome</keyword>
<protein>
    <submittedName>
        <fullName evidence="1">Uncharacterized protein</fullName>
    </submittedName>
</protein>
<gene>
    <name evidence="1" type="ORF">QBC37DRAFT_351021</name>
</gene>
<evidence type="ECO:0000313" key="2">
    <source>
        <dbReference type="Proteomes" id="UP001301769"/>
    </source>
</evidence>
<reference evidence="1" key="2">
    <citation type="submission" date="2023-05" db="EMBL/GenBank/DDBJ databases">
        <authorList>
            <consortium name="Lawrence Berkeley National Laboratory"/>
            <person name="Steindorff A."/>
            <person name="Hensen N."/>
            <person name="Bonometti L."/>
            <person name="Westerberg I."/>
            <person name="Brannstrom I.O."/>
            <person name="Guillou S."/>
            <person name="Cros-Aarteil S."/>
            <person name="Calhoun S."/>
            <person name="Haridas S."/>
            <person name="Kuo A."/>
            <person name="Mondo S."/>
            <person name="Pangilinan J."/>
            <person name="Riley R."/>
            <person name="Labutti K."/>
            <person name="Andreopoulos B."/>
            <person name="Lipzen A."/>
            <person name="Chen C."/>
            <person name="Yanf M."/>
            <person name="Daum C."/>
            <person name="Ng V."/>
            <person name="Clum A."/>
            <person name="Ohm R."/>
            <person name="Martin F."/>
            <person name="Silar P."/>
            <person name="Natvig D."/>
            <person name="Lalanne C."/>
            <person name="Gautier V."/>
            <person name="Ament-Velasquez S.L."/>
            <person name="Kruys A."/>
            <person name="Hutchinson M.I."/>
            <person name="Powell A.J."/>
            <person name="Barry K."/>
            <person name="Miller A.N."/>
            <person name="Grigoriev I.V."/>
            <person name="Debuchy R."/>
            <person name="Gladieux P."/>
            <person name="Thoren M.H."/>
            <person name="Johannesson H."/>
        </authorList>
    </citation>
    <scope>NUCLEOTIDE SEQUENCE</scope>
    <source>
        <strain evidence="1">PSN293</strain>
    </source>
</reference>
<name>A0AAN6XZL9_9PEZI</name>
<accession>A0AAN6XZL9</accession>
<dbReference type="Proteomes" id="UP001301769">
    <property type="component" value="Unassembled WGS sequence"/>
</dbReference>
<dbReference type="AlphaFoldDB" id="A0AAN6XZL9"/>
<proteinExistence type="predicted"/>
<comment type="caution">
    <text evidence="1">The sequence shown here is derived from an EMBL/GenBank/DDBJ whole genome shotgun (WGS) entry which is preliminary data.</text>
</comment>
<sequence length="99" mass="10825">MSLEVSNSSFYPVLAFGVFGLCCLLPHTIMSISAISSESPPSLLPRQSLPPLLLPHQLPALPLIIRLVKVLAHVPGICFCPSLYIEIQNSSIFCIFTFQ</sequence>
<evidence type="ECO:0000313" key="1">
    <source>
        <dbReference type="EMBL" id="KAK4209869.1"/>
    </source>
</evidence>
<dbReference type="EMBL" id="MU858191">
    <property type="protein sequence ID" value="KAK4209869.1"/>
    <property type="molecule type" value="Genomic_DNA"/>
</dbReference>
<organism evidence="1 2">
    <name type="scientific">Rhypophila decipiens</name>
    <dbReference type="NCBI Taxonomy" id="261697"/>
    <lineage>
        <taxon>Eukaryota</taxon>
        <taxon>Fungi</taxon>
        <taxon>Dikarya</taxon>
        <taxon>Ascomycota</taxon>
        <taxon>Pezizomycotina</taxon>
        <taxon>Sordariomycetes</taxon>
        <taxon>Sordariomycetidae</taxon>
        <taxon>Sordariales</taxon>
        <taxon>Naviculisporaceae</taxon>
        <taxon>Rhypophila</taxon>
    </lineage>
</organism>